<evidence type="ECO:0000256" key="1">
    <source>
        <dbReference type="ARBA" id="ARBA00004251"/>
    </source>
</evidence>
<dbReference type="EMBL" id="VOIH02000004">
    <property type="protein sequence ID" value="KAF3447729.1"/>
    <property type="molecule type" value="Genomic_DNA"/>
</dbReference>
<keyword evidence="7" id="KW-0677">Repeat</keyword>
<dbReference type="Gene3D" id="3.80.10.10">
    <property type="entry name" value="Ribonuclease Inhibitor"/>
    <property type="match status" value="4"/>
</dbReference>
<dbReference type="SMART" id="SM00369">
    <property type="entry name" value="LRR_TYP"/>
    <property type="match status" value="10"/>
</dbReference>
<gene>
    <name evidence="15" type="ORF">FNV43_RR08432</name>
</gene>
<comment type="caution">
    <text evidence="15">The sequence shown here is derived from an EMBL/GenBank/DDBJ whole genome shotgun (WGS) entry which is preliminary data.</text>
</comment>
<dbReference type="InterPro" id="IPR032675">
    <property type="entry name" value="LRR_dom_sf"/>
</dbReference>
<evidence type="ECO:0000256" key="7">
    <source>
        <dbReference type="ARBA" id="ARBA00022737"/>
    </source>
</evidence>
<evidence type="ECO:0000256" key="8">
    <source>
        <dbReference type="ARBA" id="ARBA00022989"/>
    </source>
</evidence>
<dbReference type="FunFam" id="3.80.10.10:FF:000383">
    <property type="entry name" value="Leucine-rich repeat receptor protein kinase EMS1"/>
    <property type="match status" value="1"/>
</dbReference>
<dbReference type="AlphaFoldDB" id="A0A8K0H8R7"/>
<accession>A0A8K0H8R7</accession>
<sequence length="1036" mass="114998">MIVYLRPFAILFFAIFLTIHVGFGNNKSGILCSESEKQALLNFKQDLVDPLNALVSWVVEEDCCNWAGIQCHNLTGYVEKINLARAGGSGWSVLKGEVNPSLLNLKHLTHLDLSYNDFGGIKIPSFIGSFANLRYLNLTDAGFAGLIPQQLGNLSSLRHLVLGGPNYSSLKNGFCLHVENLHWLSGLSSLEYLDMSNVNLSKASNHWSLVVNMIQNLSELRLSYCQLGYISSLTYANLTSISVLDIHGNNFYSSIPKWFFNLSTLVHLDMSDCEFRGPIPDGTWSLNSLTSLSFSGNQLNSSIPNWLFGLNSLVSLYLSVNALHGPIPCSFQNMTTLKHLYLSENHFGPTIPSCVYHFASLEFLDLGLNEFEGVISSAIGNLTSIVDLRWDDNSLEGQLPKSMGNLCNLKKITLFENKLSGKISEAFKRLSGCLSNSLVSLSLGGNLFSGQITDEFAEFQKLEELDISRNQLNGSFPENLGCLPNLKVLDVSSNFMKGVVSEVHFANMTNLESLLASENSLILRLTSPDWIPQFHRLGQIKLGSWSLGPQFPIWLKSLTHLWDIDLSNTGISDTIPSWFWNLSSSGFLSLNLSHNQIHGQLPDLLHVGFSTTIYLSSNKFTGPLPRISWKVAELDLSNNSFSGDIAHLICHPTPTTFSGKPNSLTILHLGDNHLSGKIPDCWRKWPLLEVINLGNNNLTGEIPSSIGSLHGLLSLHLRNNTLSGEIPRFLLNCRRLITMDLGLNKLVGSIPKWFGTSLSNLKILSLRSNKLSGQIPHELCHLTTLQILDAAHNNLSGSIPKCFNNFKAMARKQESSKLINYSMYYAKFLENTFVVHKARENQYDTILMLVTSLDLSSNRLSGKIPEQLATLIGLLSLNLSRNQLEGSIPYNIGNMMWMESLDLSMNQLSGRIPSSISSLTFLNYLNLSFNRLYGEIPLSTQLQSLDASGFIGNELCGPPLTKDCSVDDGTSRSTTYGEQNELLDWFHSGIATGFTVGFLGVIGPLVLFKSWRNFYFSFFQSLSPIWYKILDSFTCI</sequence>
<comment type="subcellular location">
    <subcellularLocation>
        <location evidence="1">Cell membrane</location>
        <topology evidence="1">Single-pass type I membrane protein</topology>
    </subcellularLocation>
</comment>
<dbReference type="InterPro" id="IPR003591">
    <property type="entry name" value="Leu-rich_rpt_typical-subtyp"/>
</dbReference>
<dbReference type="GO" id="GO:0005886">
    <property type="term" value="C:plasma membrane"/>
    <property type="evidence" value="ECO:0007669"/>
    <property type="project" value="UniProtKB-SubCell"/>
</dbReference>
<dbReference type="SUPFAM" id="SSF52047">
    <property type="entry name" value="RNI-like"/>
    <property type="match status" value="2"/>
</dbReference>
<evidence type="ECO:0000256" key="2">
    <source>
        <dbReference type="ARBA" id="ARBA00009592"/>
    </source>
</evidence>
<keyword evidence="9 12" id="KW-0472">Membrane</keyword>
<feature type="signal peptide" evidence="13">
    <location>
        <begin position="1"/>
        <end position="24"/>
    </location>
</feature>
<reference evidence="15" key="1">
    <citation type="submission" date="2020-03" db="EMBL/GenBank/DDBJ databases">
        <title>A high-quality chromosome-level genome assembly of a woody plant with both climbing and erect habits, Rhamnella rubrinervis.</title>
        <authorList>
            <person name="Lu Z."/>
            <person name="Yang Y."/>
            <person name="Zhu X."/>
            <person name="Sun Y."/>
        </authorList>
    </citation>
    <scope>NUCLEOTIDE SEQUENCE</scope>
    <source>
        <strain evidence="15">BYM</strain>
        <tissue evidence="15">Leaf</tissue>
    </source>
</reference>
<dbReference type="PANTHER" id="PTHR48063">
    <property type="entry name" value="LRR RECEPTOR-LIKE KINASE"/>
    <property type="match status" value="1"/>
</dbReference>
<keyword evidence="16" id="KW-1185">Reference proteome</keyword>
<organism evidence="15 16">
    <name type="scientific">Rhamnella rubrinervis</name>
    <dbReference type="NCBI Taxonomy" id="2594499"/>
    <lineage>
        <taxon>Eukaryota</taxon>
        <taxon>Viridiplantae</taxon>
        <taxon>Streptophyta</taxon>
        <taxon>Embryophyta</taxon>
        <taxon>Tracheophyta</taxon>
        <taxon>Spermatophyta</taxon>
        <taxon>Magnoliopsida</taxon>
        <taxon>eudicotyledons</taxon>
        <taxon>Gunneridae</taxon>
        <taxon>Pentapetalae</taxon>
        <taxon>rosids</taxon>
        <taxon>fabids</taxon>
        <taxon>Rosales</taxon>
        <taxon>Rhamnaceae</taxon>
        <taxon>rhamnoid group</taxon>
        <taxon>Rhamneae</taxon>
        <taxon>Rhamnella</taxon>
    </lineage>
</organism>
<evidence type="ECO:0000256" key="13">
    <source>
        <dbReference type="SAM" id="SignalP"/>
    </source>
</evidence>
<feature type="chain" id="PRO_5035425119" description="Leucine-rich repeat-containing N-terminal plant-type domain-containing protein" evidence="13">
    <location>
        <begin position="25"/>
        <end position="1036"/>
    </location>
</feature>
<dbReference type="Pfam" id="PF13855">
    <property type="entry name" value="LRR_8"/>
    <property type="match status" value="2"/>
</dbReference>
<dbReference type="Proteomes" id="UP000796880">
    <property type="component" value="Unassembled WGS sequence"/>
</dbReference>
<keyword evidence="6 13" id="KW-0732">Signal</keyword>
<evidence type="ECO:0000256" key="9">
    <source>
        <dbReference type="ARBA" id="ARBA00023136"/>
    </source>
</evidence>
<evidence type="ECO:0000256" key="4">
    <source>
        <dbReference type="ARBA" id="ARBA00022614"/>
    </source>
</evidence>
<protein>
    <recommendedName>
        <fullName evidence="14">Leucine-rich repeat-containing N-terminal plant-type domain-containing protein</fullName>
    </recommendedName>
</protein>
<keyword evidence="8 12" id="KW-1133">Transmembrane helix</keyword>
<evidence type="ECO:0000256" key="5">
    <source>
        <dbReference type="ARBA" id="ARBA00022692"/>
    </source>
</evidence>
<dbReference type="OrthoDB" id="1194441at2759"/>
<comment type="similarity">
    <text evidence="2">Belongs to the RLP family.</text>
</comment>
<evidence type="ECO:0000256" key="6">
    <source>
        <dbReference type="ARBA" id="ARBA00022729"/>
    </source>
</evidence>
<dbReference type="InterPro" id="IPR046956">
    <property type="entry name" value="RLP23-like"/>
</dbReference>
<evidence type="ECO:0000256" key="11">
    <source>
        <dbReference type="ARBA" id="ARBA00023180"/>
    </source>
</evidence>
<dbReference type="Pfam" id="PF13516">
    <property type="entry name" value="LRR_6"/>
    <property type="match status" value="1"/>
</dbReference>
<dbReference type="InterPro" id="IPR013210">
    <property type="entry name" value="LRR_N_plant-typ"/>
</dbReference>
<evidence type="ECO:0000259" key="14">
    <source>
        <dbReference type="Pfam" id="PF08263"/>
    </source>
</evidence>
<keyword evidence="10" id="KW-0675">Receptor</keyword>
<name>A0A8K0H8R7_9ROSA</name>
<evidence type="ECO:0000256" key="10">
    <source>
        <dbReference type="ARBA" id="ARBA00023170"/>
    </source>
</evidence>
<proteinExistence type="inferred from homology"/>
<keyword evidence="11" id="KW-0325">Glycoprotein</keyword>
<feature type="transmembrane region" description="Helical" evidence="12">
    <location>
        <begin position="985"/>
        <end position="1008"/>
    </location>
</feature>
<dbReference type="Pfam" id="PF00560">
    <property type="entry name" value="LRR_1"/>
    <property type="match status" value="9"/>
</dbReference>
<dbReference type="FunFam" id="3.80.10.10:FF:000095">
    <property type="entry name" value="LRR receptor-like serine/threonine-protein kinase GSO1"/>
    <property type="match status" value="2"/>
</dbReference>
<evidence type="ECO:0000313" key="16">
    <source>
        <dbReference type="Proteomes" id="UP000796880"/>
    </source>
</evidence>
<evidence type="ECO:0000256" key="12">
    <source>
        <dbReference type="SAM" id="Phobius"/>
    </source>
</evidence>
<dbReference type="SUPFAM" id="SSF52058">
    <property type="entry name" value="L domain-like"/>
    <property type="match status" value="1"/>
</dbReference>
<keyword evidence="5 12" id="KW-0812">Transmembrane</keyword>
<evidence type="ECO:0000256" key="3">
    <source>
        <dbReference type="ARBA" id="ARBA00022475"/>
    </source>
</evidence>
<feature type="domain" description="Leucine-rich repeat-containing N-terminal plant-type" evidence="14">
    <location>
        <begin position="34"/>
        <end position="71"/>
    </location>
</feature>
<dbReference type="FunFam" id="3.80.10.10:FF:000111">
    <property type="entry name" value="LRR receptor-like serine/threonine-protein kinase ERECTA"/>
    <property type="match status" value="1"/>
</dbReference>
<dbReference type="InterPro" id="IPR001611">
    <property type="entry name" value="Leu-rich_rpt"/>
</dbReference>
<evidence type="ECO:0000313" key="15">
    <source>
        <dbReference type="EMBL" id="KAF3447729.1"/>
    </source>
</evidence>
<dbReference type="Pfam" id="PF08263">
    <property type="entry name" value="LRRNT_2"/>
    <property type="match status" value="1"/>
</dbReference>
<dbReference type="PANTHER" id="PTHR48063:SF98">
    <property type="entry name" value="LRR RECEPTOR-LIKE SERINE_THREONINE-PROTEIN KINASE FLS2"/>
    <property type="match status" value="1"/>
</dbReference>
<keyword evidence="3" id="KW-1003">Cell membrane</keyword>
<keyword evidence="4" id="KW-0433">Leucine-rich repeat</keyword>